<organism evidence="2 3">
    <name type="scientific">Mediterraneibacter hominis</name>
    <dbReference type="NCBI Taxonomy" id="2763054"/>
    <lineage>
        <taxon>Bacteria</taxon>
        <taxon>Bacillati</taxon>
        <taxon>Bacillota</taxon>
        <taxon>Clostridia</taxon>
        <taxon>Lachnospirales</taxon>
        <taxon>Lachnospiraceae</taxon>
        <taxon>Mediterraneibacter</taxon>
    </lineage>
</organism>
<comment type="caution">
    <text evidence="2">The sequence shown here is derived from an EMBL/GenBank/DDBJ whole genome shotgun (WGS) entry which is preliminary data.</text>
</comment>
<sequence>MKKKKGLIILLAVFIVLLLVYFALQSFNKKQEEKETEKEASEKIYVTDIEEVSSIRYNVGQGDFAFEKDGDTWYYSTDKEFPLMQSYPEQMASTFGNLEALRKLENGDSLEDYGLDEPVYTVELTDSDGNTTAVYFGNETQDAYYVTVNDTEDVYTVNSSVLADLEYTLDDMAQFDDYPNIGSGNLKKETITQGEETTVYDAENEDDAENIAAVAGGLGAVSLDTAADYSAEDADLPQYGLDEASRITVEAVYTQDGEEELLTLYIGKKDGDGNRYVMIQDSRIVYLITDEICNNILNIEE</sequence>
<dbReference type="InterPro" id="IPR025641">
    <property type="entry name" value="DUF4340"/>
</dbReference>
<evidence type="ECO:0000313" key="2">
    <source>
        <dbReference type="EMBL" id="MBC5688707.1"/>
    </source>
</evidence>
<dbReference type="AlphaFoldDB" id="A0A923LIF6"/>
<dbReference type="Pfam" id="PF14238">
    <property type="entry name" value="DUF4340"/>
    <property type="match status" value="1"/>
</dbReference>
<accession>A0A923LIF6</accession>
<feature type="domain" description="DUF4340" evidence="1">
    <location>
        <begin position="73"/>
        <end position="209"/>
    </location>
</feature>
<dbReference type="Proteomes" id="UP000652477">
    <property type="component" value="Unassembled WGS sequence"/>
</dbReference>
<dbReference type="EMBL" id="JACOPF010000001">
    <property type="protein sequence ID" value="MBC5688707.1"/>
    <property type="molecule type" value="Genomic_DNA"/>
</dbReference>
<gene>
    <name evidence="2" type="ORF">H8S37_07150</name>
</gene>
<keyword evidence="3" id="KW-1185">Reference proteome</keyword>
<evidence type="ECO:0000259" key="1">
    <source>
        <dbReference type="Pfam" id="PF14238"/>
    </source>
</evidence>
<reference evidence="2" key="1">
    <citation type="submission" date="2020-08" db="EMBL/GenBank/DDBJ databases">
        <title>Genome public.</title>
        <authorList>
            <person name="Liu C."/>
            <person name="Sun Q."/>
        </authorList>
    </citation>
    <scope>NUCLEOTIDE SEQUENCE</scope>
    <source>
        <strain evidence="2">NSJ-55</strain>
    </source>
</reference>
<name>A0A923LIF6_9FIRM</name>
<proteinExistence type="predicted"/>
<dbReference type="RefSeq" id="WP_186875306.1">
    <property type="nucleotide sequence ID" value="NZ_JACOPF010000001.1"/>
</dbReference>
<evidence type="ECO:0000313" key="3">
    <source>
        <dbReference type="Proteomes" id="UP000652477"/>
    </source>
</evidence>
<protein>
    <submittedName>
        <fullName evidence="2">DUF4340 domain-containing protein</fullName>
    </submittedName>
</protein>